<sequence>MQQPEPRNSRSTDSKTAADEENGPRKRINGQRWWLVNERKLRHGTEEALLRCARDDVGGKSSSGSAPPTREPGNERRTDKDAAPSRKKEERRRNSREMQRRRVEQLERKLGD</sequence>
<organism evidence="2 3">
    <name type="scientific">Trichoderma citrinoviride</name>
    <dbReference type="NCBI Taxonomy" id="58853"/>
    <lineage>
        <taxon>Eukaryota</taxon>
        <taxon>Fungi</taxon>
        <taxon>Dikarya</taxon>
        <taxon>Ascomycota</taxon>
        <taxon>Pezizomycotina</taxon>
        <taxon>Sordariomycetes</taxon>
        <taxon>Hypocreomycetidae</taxon>
        <taxon>Hypocreales</taxon>
        <taxon>Hypocreaceae</taxon>
        <taxon>Trichoderma</taxon>
    </lineage>
</organism>
<dbReference type="Proteomes" id="UP000241546">
    <property type="component" value="Unassembled WGS sequence"/>
</dbReference>
<feature type="compositionally biased region" description="Basic and acidic residues" evidence="1">
    <location>
        <begin position="7"/>
        <end position="24"/>
    </location>
</feature>
<gene>
    <name evidence="2" type="ORF">BBK36DRAFT_1188648</name>
</gene>
<feature type="region of interest" description="Disordered" evidence="1">
    <location>
        <begin position="1"/>
        <end position="33"/>
    </location>
</feature>
<name>A0A2T4BKJ9_9HYPO</name>
<dbReference type="RefSeq" id="XP_024753155.1">
    <property type="nucleotide sequence ID" value="XM_024896586.1"/>
</dbReference>
<reference evidence="3" key="1">
    <citation type="submission" date="2016-07" db="EMBL/GenBank/DDBJ databases">
        <title>Multiple horizontal gene transfer events from other fungi enriched the ability of initially mycotrophic Trichoderma (Ascomycota) to feed on dead plant biomass.</title>
        <authorList>
            <consortium name="DOE Joint Genome Institute"/>
            <person name="Atanasova L."/>
            <person name="Chenthamara K."/>
            <person name="Zhang J."/>
            <person name="Grujic M."/>
            <person name="Henrissat B."/>
            <person name="Kuo A."/>
            <person name="Aerts A."/>
            <person name="Salamov A."/>
            <person name="Lipzen A."/>
            <person name="Labutti K."/>
            <person name="Barry K."/>
            <person name="Miao Y."/>
            <person name="Rahimi M.J."/>
            <person name="Shen Q."/>
            <person name="Grigoriev I.V."/>
            <person name="Kubicek C.P."/>
            <person name="Druzhinina I.S."/>
        </authorList>
    </citation>
    <scope>NUCLEOTIDE SEQUENCE [LARGE SCALE GENOMIC DNA]</scope>
    <source>
        <strain evidence="3">TUCIM 6016</strain>
    </source>
</reference>
<dbReference type="GeneID" id="36604704"/>
<accession>A0A2T4BKJ9</accession>
<evidence type="ECO:0000256" key="1">
    <source>
        <dbReference type="SAM" id="MobiDB-lite"/>
    </source>
</evidence>
<dbReference type="AlphaFoldDB" id="A0A2T4BKJ9"/>
<proteinExistence type="predicted"/>
<evidence type="ECO:0000313" key="2">
    <source>
        <dbReference type="EMBL" id="PTB69835.1"/>
    </source>
</evidence>
<protein>
    <submittedName>
        <fullName evidence="2">Uncharacterized protein</fullName>
    </submittedName>
</protein>
<dbReference type="EMBL" id="KZ680208">
    <property type="protein sequence ID" value="PTB69835.1"/>
    <property type="molecule type" value="Genomic_DNA"/>
</dbReference>
<feature type="compositionally biased region" description="Basic and acidic residues" evidence="1">
    <location>
        <begin position="72"/>
        <end position="112"/>
    </location>
</feature>
<feature type="region of interest" description="Disordered" evidence="1">
    <location>
        <begin position="51"/>
        <end position="112"/>
    </location>
</feature>
<evidence type="ECO:0000313" key="3">
    <source>
        <dbReference type="Proteomes" id="UP000241546"/>
    </source>
</evidence>
<keyword evidence="3" id="KW-1185">Reference proteome</keyword>